<evidence type="ECO:0000313" key="1">
    <source>
        <dbReference type="EMBL" id="KAG1792595.1"/>
    </source>
</evidence>
<name>A0A9P7AMH4_9AGAM</name>
<dbReference type="EMBL" id="JABBWE010000035">
    <property type="protein sequence ID" value="KAG1792595.1"/>
    <property type="molecule type" value="Genomic_DNA"/>
</dbReference>
<dbReference type="Proteomes" id="UP000719766">
    <property type="component" value="Unassembled WGS sequence"/>
</dbReference>
<gene>
    <name evidence="1" type="ORF">HD556DRAFT_1238944</name>
</gene>
<accession>A0A9P7AMH4</accession>
<proteinExistence type="predicted"/>
<dbReference type="OrthoDB" id="3050185at2759"/>
<keyword evidence="2" id="KW-1185">Reference proteome</keyword>
<protein>
    <submittedName>
        <fullName evidence="1">Uncharacterized protein</fullName>
    </submittedName>
</protein>
<dbReference type="AlphaFoldDB" id="A0A9P7AMH4"/>
<comment type="caution">
    <text evidence="1">The sequence shown here is derived from an EMBL/GenBank/DDBJ whole genome shotgun (WGS) entry which is preliminary data.</text>
</comment>
<feature type="non-terminal residue" evidence="1">
    <location>
        <position position="117"/>
    </location>
</feature>
<dbReference type="RefSeq" id="XP_041159174.1">
    <property type="nucleotide sequence ID" value="XM_041298007.1"/>
</dbReference>
<evidence type="ECO:0000313" key="2">
    <source>
        <dbReference type="Proteomes" id="UP000719766"/>
    </source>
</evidence>
<dbReference type="GeneID" id="64591771"/>
<sequence>MSTSQAKDRPKVPFLSTHPQYESNVLRVRLVQDRVIPVPIGPRIPRRDQPKAYPRYCRLMLILFRPWRVSKDLRSQGQNWEEAFAEFRATIDSRSLQVMNDMQILHECRDSRDDYFA</sequence>
<reference evidence="1" key="1">
    <citation type="journal article" date="2020" name="New Phytol.">
        <title>Comparative genomics reveals dynamic genome evolution in host specialist ectomycorrhizal fungi.</title>
        <authorList>
            <person name="Lofgren L.A."/>
            <person name="Nguyen N.H."/>
            <person name="Vilgalys R."/>
            <person name="Ruytinx J."/>
            <person name="Liao H.L."/>
            <person name="Branco S."/>
            <person name="Kuo A."/>
            <person name="LaButti K."/>
            <person name="Lipzen A."/>
            <person name="Andreopoulos W."/>
            <person name="Pangilinan J."/>
            <person name="Riley R."/>
            <person name="Hundley H."/>
            <person name="Na H."/>
            <person name="Barry K."/>
            <person name="Grigoriev I.V."/>
            <person name="Stajich J.E."/>
            <person name="Kennedy P.G."/>
        </authorList>
    </citation>
    <scope>NUCLEOTIDE SEQUENCE</scope>
    <source>
        <strain evidence="1">S12</strain>
    </source>
</reference>
<organism evidence="1 2">
    <name type="scientific">Suillus plorans</name>
    <dbReference type="NCBI Taxonomy" id="116603"/>
    <lineage>
        <taxon>Eukaryota</taxon>
        <taxon>Fungi</taxon>
        <taxon>Dikarya</taxon>
        <taxon>Basidiomycota</taxon>
        <taxon>Agaricomycotina</taxon>
        <taxon>Agaricomycetes</taxon>
        <taxon>Agaricomycetidae</taxon>
        <taxon>Boletales</taxon>
        <taxon>Suillineae</taxon>
        <taxon>Suillaceae</taxon>
        <taxon>Suillus</taxon>
    </lineage>
</organism>